<accession>A0A427XLB7</accession>
<dbReference type="EMBL" id="RSCE01000009">
    <property type="protein sequence ID" value="RSH79646.1"/>
    <property type="molecule type" value="Genomic_DNA"/>
</dbReference>
<comment type="caution">
    <text evidence="1">The sequence shown here is derived from an EMBL/GenBank/DDBJ whole genome shotgun (WGS) entry which is preliminary data.</text>
</comment>
<sequence length="390" mass="41971">MSSSTGQDQLTLTTGSLSPAAVAALETLRRQYFALVAPYMLRIPGSDVLATAPAQEFLVNRLLEGPLPQPEAGYARGFWRRVLPVIEAGVHAIDDDDEAAVDERIYETVAGLMAAPSTNAEGAPAQSHKTFLYDLPNNAGERSVTLLEEQVAVQAGTTGLRTWTAALHLAHHCIYSQDELFGSVEVPPIVEIGAGTGFLSIVLAQLGADVIATDLGGDEEDEEGEVRRTPLARLKANIELNTSASLRHPPTARPLDWNLARAPVSERGESWLECAAPAQSGSQRTVLAADVIYDPEIVPLLVDTIHELLQPWKATGNDDSAATAPEPVAIIAATVRNEQTFALFLARCKAQNLDTELLQLAPMDPQHPTFWDTALDAGTRVEIVRIKRNA</sequence>
<dbReference type="OrthoDB" id="194386at2759"/>
<evidence type="ECO:0000313" key="1">
    <source>
        <dbReference type="EMBL" id="RSH79646.1"/>
    </source>
</evidence>
<dbReference type="Pfam" id="PF10294">
    <property type="entry name" value="Methyltransf_16"/>
    <property type="match status" value="1"/>
</dbReference>
<dbReference type="PANTHER" id="PTHR14614">
    <property type="entry name" value="HEPATOCELLULAR CARCINOMA-ASSOCIATED ANTIGEN"/>
    <property type="match status" value="1"/>
</dbReference>
<gene>
    <name evidence="1" type="ORF">EHS24_009298</name>
</gene>
<dbReference type="STRING" id="105984.A0A427XLB7"/>
<dbReference type="GO" id="GO:0008757">
    <property type="term" value="F:S-adenosylmethionine-dependent methyltransferase activity"/>
    <property type="evidence" value="ECO:0007669"/>
    <property type="project" value="UniProtKB-ARBA"/>
</dbReference>
<dbReference type="GeneID" id="39593841"/>
<reference evidence="1 2" key="1">
    <citation type="submission" date="2018-11" db="EMBL/GenBank/DDBJ databases">
        <title>Genome sequence of Apiotrichum porosum DSM 27194.</title>
        <authorList>
            <person name="Aliyu H."/>
            <person name="Gorte O."/>
            <person name="Ochsenreither K."/>
        </authorList>
    </citation>
    <scope>NUCLEOTIDE SEQUENCE [LARGE SCALE GENOMIC DNA]</scope>
    <source>
        <strain evidence="1 2">DSM 27194</strain>
    </source>
</reference>
<dbReference type="AlphaFoldDB" id="A0A427XLB7"/>
<dbReference type="InterPro" id="IPR019410">
    <property type="entry name" value="Methyltransf_16"/>
</dbReference>
<dbReference type="InterPro" id="IPR029063">
    <property type="entry name" value="SAM-dependent_MTases_sf"/>
</dbReference>
<dbReference type="Gene3D" id="3.40.50.150">
    <property type="entry name" value="Vaccinia Virus protein VP39"/>
    <property type="match status" value="1"/>
</dbReference>
<evidence type="ECO:0000313" key="2">
    <source>
        <dbReference type="Proteomes" id="UP000279236"/>
    </source>
</evidence>
<protein>
    <submittedName>
        <fullName evidence="1">Uncharacterized protein</fullName>
    </submittedName>
</protein>
<name>A0A427XLB7_9TREE</name>
<keyword evidence="2" id="KW-1185">Reference proteome</keyword>
<dbReference type="PANTHER" id="PTHR14614:SF130">
    <property type="entry name" value="PROTEIN-LYSINE N-METHYLTRANSFERASE EEF2KMT"/>
    <property type="match status" value="1"/>
</dbReference>
<organism evidence="1 2">
    <name type="scientific">Apiotrichum porosum</name>
    <dbReference type="NCBI Taxonomy" id="105984"/>
    <lineage>
        <taxon>Eukaryota</taxon>
        <taxon>Fungi</taxon>
        <taxon>Dikarya</taxon>
        <taxon>Basidiomycota</taxon>
        <taxon>Agaricomycotina</taxon>
        <taxon>Tremellomycetes</taxon>
        <taxon>Trichosporonales</taxon>
        <taxon>Trichosporonaceae</taxon>
        <taxon>Apiotrichum</taxon>
    </lineage>
</organism>
<proteinExistence type="predicted"/>
<dbReference type="GO" id="GO:0005737">
    <property type="term" value="C:cytoplasm"/>
    <property type="evidence" value="ECO:0007669"/>
    <property type="project" value="TreeGrafter"/>
</dbReference>
<dbReference type="RefSeq" id="XP_028474755.1">
    <property type="nucleotide sequence ID" value="XM_028624587.1"/>
</dbReference>
<dbReference type="SUPFAM" id="SSF53335">
    <property type="entry name" value="S-adenosyl-L-methionine-dependent methyltransferases"/>
    <property type="match status" value="1"/>
</dbReference>
<dbReference type="Proteomes" id="UP000279236">
    <property type="component" value="Unassembled WGS sequence"/>
</dbReference>